<dbReference type="Pfam" id="PF13443">
    <property type="entry name" value="HTH_26"/>
    <property type="match status" value="1"/>
</dbReference>
<protein>
    <submittedName>
        <fullName evidence="2">Helix-turn-helix transcriptional regulator</fullName>
    </submittedName>
</protein>
<dbReference type="EMBL" id="JBBNGJ010000006">
    <property type="protein sequence ID" value="MEQ2592990.1"/>
    <property type="molecule type" value="Genomic_DNA"/>
</dbReference>
<accession>A0ABV1I9T1</accession>
<evidence type="ECO:0000313" key="2">
    <source>
        <dbReference type="EMBL" id="MEQ2592990.1"/>
    </source>
</evidence>
<comment type="caution">
    <text evidence="2">The sequence shown here is derived from an EMBL/GenBank/DDBJ whole genome shotgun (WGS) entry which is preliminary data.</text>
</comment>
<dbReference type="Proteomes" id="UP001494672">
    <property type="component" value="Unassembled WGS sequence"/>
</dbReference>
<organism evidence="2 3">
    <name type="scientific">Coprococcus aceti</name>
    <dbReference type="NCBI Taxonomy" id="2981786"/>
    <lineage>
        <taxon>Bacteria</taxon>
        <taxon>Bacillati</taxon>
        <taxon>Bacillota</taxon>
        <taxon>Clostridia</taxon>
        <taxon>Lachnospirales</taxon>
        <taxon>Lachnospiraceae</taxon>
        <taxon>Coprococcus</taxon>
    </lineage>
</organism>
<reference evidence="2 3" key="1">
    <citation type="submission" date="2024-04" db="EMBL/GenBank/DDBJ databases">
        <title>Human intestinal bacterial collection.</title>
        <authorList>
            <person name="Pauvert C."/>
            <person name="Hitch T.C.A."/>
            <person name="Clavel T."/>
        </authorList>
    </citation>
    <scope>NUCLEOTIDE SEQUENCE [LARGE SCALE GENOMIC DNA]</scope>
    <source>
        <strain evidence="2 3">CLA-AA-H181</strain>
    </source>
</reference>
<evidence type="ECO:0000313" key="3">
    <source>
        <dbReference type="Proteomes" id="UP001494672"/>
    </source>
</evidence>
<dbReference type="InterPro" id="IPR010982">
    <property type="entry name" value="Lambda_DNA-bd_dom_sf"/>
</dbReference>
<proteinExistence type="predicted"/>
<sequence length="292" mass="33937">MKVYEKIFARLDELSMSQSELSRRTGISTSTINDWKKKKINPQADKLVVICKALDMSLAELLGEDGAENSSVDYSADEKYLIECYRRSDNYVRKHMLRYMELIDKTERKATGTPQRNVAVIQDVDGNNIVFINDIIFMGKQSIKWNDVEAYLKRFVGEFYLISDTEDEIYIGADLPDEYAHSEYTRVLKGANAKAKANAAQGIPELIEIATEKRHTENSKKKHEKDAKYGWYRYESRFALPVYSERREVIRYNVYHVAMIIRHSEDGKKYLYDIMNIKKETGSLFQSDDITQ</sequence>
<dbReference type="SUPFAM" id="SSF47413">
    <property type="entry name" value="lambda repressor-like DNA-binding domains"/>
    <property type="match status" value="1"/>
</dbReference>
<name>A0ABV1I9T1_9FIRM</name>
<dbReference type="CDD" id="cd00093">
    <property type="entry name" value="HTH_XRE"/>
    <property type="match status" value="1"/>
</dbReference>
<keyword evidence="3" id="KW-1185">Reference proteome</keyword>
<gene>
    <name evidence="2" type="ORF">AAAU18_08745</name>
</gene>
<dbReference type="Gene3D" id="1.10.260.40">
    <property type="entry name" value="lambda repressor-like DNA-binding domains"/>
    <property type="match status" value="1"/>
</dbReference>
<dbReference type="PROSITE" id="PS50943">
    <property type="entry name" value="HTH_CROC1"/>
    <property type="match status" value="1"/>
</dbReference>
<evidence type="ECO:0000259" key="1">
    <source>
        <dbReference type="PROSITE" id="PS50943"/>
    </source>
</evidence>
<dbReference type="InterPro" id="IPR001387">
    <property type="entry name" value="Cro/C1-type_HTH"/>
</dbReference>
<feature type="domain" description="HTH cro/C1-type" evidence="1">
    <location>
        <begin position="13"/>
        <end position="61"/>
    </location>
</feature>
<dbReference type="RefSeq" id="WP_243003511.1">
    <property type="nucleotide sequence ID" value="NZ_JBBNGJ010000006.1"/>
</dbReference>
<dbReference type="SMART" id="SM00530">
    <property type="entry name" value="HTH_XRE"/>
    <property type="match status" value="1"/>
</dbReference>